<gene>
    <name evidence="4" type="primary">grpE</name>
    <name evidence="8" type="ORF">C0081_15010</name>
</gene>
<dbReference type="InterPro" id="IPR000740">
    <property type="entry name" value="GrpE"/>
</dbReference>
<evidence type="ECO:0000256" key="1">
    <source>
        <dbReference type="ARBA" id="ARBA00009054"/>
    </source>
</evidence>
<reference evidence="8 9" key="1">
    <citation type="submission" date="2018-01" db="EMBL/GenBank/DDBJ databases">
        <title>The draft genome sequence of Cohaesibacter sp. H1304.</title>
        <authorList>
            <person name="Wang N.-N."/>
            <person name="Du Z.-J."/>
        </authorList>
    </citation>
    <scope>NUCLEOTIDE SEQUENCE [LARGE SCALE GENOMIC DNA]</scope>
    <source>
        <strain evidence="8 9">H1304</strain>
    </source>
</reference>
<comment type="subcellular location">
    <subcellularLocation>
        <location evidence="4">Cytoplasm</location>
    </subcellularLocation>
</comment>
<dbReference type="SUPFAM" id="SSF58014">
    <property type="entry name" value="Coiled-coil domain of nucleotide exchange factor GrpE"/>
    <property type="match status" value="1"/>
</dbReference>
<dbReference type="OrthoDB" id="9789811at2"/>
<comment type="function">
    <text evidence="4">Participates actively in the response to hyperosmotic and heat shock by preventing the aggregation of stress-denatured proteins, in association with DnaK and GrpE. It is the nucleotide exchange factor for DnaK and may function as a thermosensor. Unfolded proteins bind initially to DnaJ; upon interaction with the DnaJ-bound protein, DnaK hydrolyzes its bound ATP, resulting in the formation of a stable complex. GrpE releases ADP from DnaK; ATP binding to DnaK triggers the release of the substrate protein, thus completing the reaction cycle. Several rounds of ATP-dependent interactions between DnaJ, DnaK and GrpE are required for fully efficient folding.</text>
</comment>
<evidence type="ECO:0000256" key="5">
    <source>
        <dbReference type="RuleBase" id="RU004478"/>
    </source>
</evidence>
<sequence>MSDELQNADAVEGANAEAQADESTQGETYLNPLEAAELRIAELEKEASDMKDQLLRTIAEMENLRRRTQKEVQDAKQFSVASFARDMLGVADNLRRGLEVITDEQRAQADGALKALLEGTDLTEREMLKTLEKHGVKKLNPEGEKFDPNYHQAMFEVPNPDVPNNTVVQVIQAGYVIGTRMLRPAMVGVSKGGPKASPKVVDINGEEAASGGFDKTV</sequence>
<comment type="subunit">
    <text evidence="4">Homodimer.</text>
</comment>
<dbReference type="GO" id="GO:0000774">
    <property type="term" value="F:adenyl-nucleotide exchange factor activity"/>
    <property type="evidence" value="ECO:0007669"/>
    <property type="project" value="InterPro"/>
</dbReference>
<dbReference type="Gene3D" id="2.30.22.10">
    <property type="entry name" value="Head domain of nucleotide exchange factor GrpE"/>
    <property type="match status" value="1"/>
</dbReference>
<dbReference type="GO" id="GO:0051087">
    <property type="term" value="F:protein-folding chaperone binding"/>
    <property type="evidence" value="ECO:0007669"/>
    <property type="project" value="InterPro"/>
</dbReference>
<keyword evidence="9" id="KW-1185">Reference proteome</keyword>
<organism evidence="8 9">
    <name type="scientific">Cohaesibacter celericrescens</name>
    <dbReference type="NCBI Taxonomy" id="2067669"/>
    <lineage>
        <taxon>Bacteria</taxon>
        <taxon>Pseudomonadati</taxon>
        <taxon>Pseudomonadota</taxon>
        <taxon>Alphaproteobacteria</taxon>
        <taxon>Hyphomicrobiales</taxon>
        <taxon>Cohaesibacteraceae</taxon>
    </lineage>
</organism>
<evidence type="ECO:0000313" key="8">
    <source>
        <dbReference type="EMBL" id="PLW76213.1"/>
    </source>
</evidence>
<comment type="caution">
    <text evidence="8">The sequence shown here is derived from an EMBL/GenBank/DDBJ whole genome shotgun (WGS) entry which is preliminary data.</text>
</comment>
<dbReference type="AlphaFoldDB" id="A0A2N5XNZ0"/>
<keyword evidence="3 4" id="KW-0143">Chaperone</keyword>
<evidence type="ECO:0000256" key="2">
    <source>
        <dbReference type="ARBA" id="ARBA00023016"/>
    </source>
</evidence>
<dbReference type="InterPro" id="IPR009012">
    <property type="entry name" value="GrpE_head"/>
</dbReference>
<keyword evidence="6" id="KW-0175">Coiled coil</keyword>
<name>A0A2N5XNZ0_9HYPH</name>
<dbReference type="PANTHER" id="PTHR21237:SF23">
    <property type="entry name" value="GRPE PROTEIN HOMOLOG, MITOCHONDRIAL"/>
    <property type="match status" value="1"/>
</dbReference>
<evidence type="ECO:0000256" key="6">
    <source>
        <dbReference type="SAM" id="Coils"/>
    </source>
</evidence>
<feature type="coiled-coil region" evidence="6">
    <location>
        <begin position="33"/>
        <end position="78"/>
    </location>
</feature>
<evidence type="ECO:0000313" key="9">
    <source>
        <dbReference type="Proteomes" id="UP000234881"/>
    </source>
</evidence>
<keyword evidence="2 4" id="KW-0346">Stress response</keyword>
<evidence type="ECO:0000256" key="3">
    <source>
        <dbReference type="ARBA" id="ARBA00023186"/>
    </source>
</evidence>
<evidence type="ECO:0000256" key="7">
    <source>
        <dbReference type="SAM" id="MobiDB-lite"/>
    </source>
</evidence>
<accession>A0A2N5XNZ0</accession>
<dbReference type="Pfam" id="PF01025">
    <property type="entry name" value="GrpE"/>
    <property type="match status" value="1"/>
</dbReference>
<dbReference type="EMBL" id="PKUQ01000031">
    <property type="protein sequence ID" value="PLW76213.1"/>
    <property type="molecule type" value="Genomic_DNA"/>
</dbReference>
<dbReference type="RefSeq" id="WP_101534646.1">
    <property type="nucleotide sequence ID" value="NZ_JBFHIU010000002.1"/>
</dbReference>
<dbReference type="Gene3D" id="3.90.20.20">
    <property type="match status" value="1"/>
</dbReference>
<protein>
    <recommendedName>
        <fullName evidence="4">Protein GrpE</fullName>
    </recommendedName>
    <alternativeName>
        <fullName evidence="4">HSP-70 cofactor</fullName>
    </alternativeName>
</protein>
<dbReference type="CDD" id="cd00446">
    <property type="entry name" value="GrpE"/>
    <property type="match status" value="1"/>
</dbReference>
<dbReference type="GO" id="GO:0042803">
    <property type="term" value="F:protein homodimerization activity"/>
    <property type="evidence" value="ECO:0007669"/>
    <property type="project" value="InterPro"/>
</dbReference>
<keyword evidence="4" id="KW-0963">Cytoplasm</keyword>
<dbReference type="Proteomes" id="UP000234881">
    <property type="component" value="Unassembled WGS sequence"/>
</dbReference>
<evidence type="ECO:0000256" key="4">
    <source>
        <dbReference type="HAMAP-Rule" id="MF_01151"/>
    </source>
</evidence>
<comment type="similarity">
    <text evidence="1 4 5">Belongs to the GrpE family.</text>
</comment>
<dbReference type="FunFam" id="2.30.22.10:FF:000002">
    <property type="entry name" value="GrpE protein homolog"/>
    <property type="match status" value="1"/>
</dbReference>
<dbReference type="GO" id="GO:0005737">
    <property type="term" value="C:cytoplasm"/>
    <property type="evidence" value="ECO:0007669"/>
    <property type="project" value="UniProtKB-SubCell"/>
</dbReference>
<proteinExistence type="inferred from homology"/>
<dbReference type="GO" id="GO:0051082">
    <property type="term" value="F:unfolded protein binding"/>
    <property type="evidence" value="ECO:0007669"/>
    <property type="project" value="TreeGrafter"/>
</dbReference>
<dbReference type="GO" id="GO:0006457">
    <property type="term" value="P:protein folding"/>
    <property type="evidence" value="ECO:0007669"/>
    <property type="project" value="InterPro"/>
</dbReference>
<dbReference type="SUPFAM" id="SSF51064">
    <property type="entry name" value="Head domain of nucleotide exchange factor GrpE"/>
    <property type="match status" value="1"/>
</dbReference>
<dbReference type="NCBIfam" id="NF010748">
    <property type="entry name" value="PRK14150.1"/>
    <property type="match status" value="1"/>
</dbReference>
<dbReference type="InterPro" id="IPR013805">
    <property type="entry name" value="GrpE_CC"/>
</dbReference>
<feature type="region of interest" description="Disordered" evidence="7">
    <location>
        <begin position="1"/>
        <end position="30"/>
    </location>
</feature>
<dbReference type="NCBIfam" id="NF010739">
    <property type="entry name" value="PRK14141.1"/>
    <property type="match status" value="1"/>
</dbReference>
<dbReference type="PRINTS" id="PR00773">
    <property type="entry name" value="GRPEPROTEIN"/>
</dbReference>
<dbReference type="PANTHER" id="PTHR21237">
    <property type="entry name" value="GRPE PROTEIN"/>
    <property type="match status" value="1"/>
</dbReference>
<dbReference type="NCBIfam" id="NF010738">
    <property type="entry name" value="PRK14140.1"/>
    <property type="match status" value="1"/>
</dbReference>
<dbReference type="HAMAP" id="MF_01151">
    <property type="entry name" value="GrpE"/>
    <property type="match status" value="1"/>
</dbReference>